<organism evidence="2 3">
    <name type="scientific">Undibacterium luofuense</name>
    <dbReference type="NCBI Taxonomy" id="2828733"/>
    <lineage>
        <taxon>Bacteria</taxon>
        <taxon>Pseudomonadati</taxon>
        <taxon>Pseudomonadota</taxon>
        <taxon>Betaproteobacteria</taxon>
        <taxon>Burkholderiales</taxon>
        <taxon>Oxalobacteraceae</taxon>
        <taxon>Undibacterium</taxon>
    </lineage>
</organism>
<dbReference type="RefSeq" id="WP_329604702.1">
    <property type="nucleotide sequence ID" value="NZ_JAGSPN010000070.1"/>
</dbReference>
<dbReference type="InterPro" id="IPR025263">
    <property type="entry name" value="YhdP_central"/>
</dbReference>
<proteinExistence type="predicted"/>
<evidence type="ECO:0000313" key="3">
    <source>
        <dbReference type="Proteomes" id="UP000680067"/>
    </source>
</evidence>
<sequence>KLLGVLSMQSLPRRLTLDFRDVFSEGFAFDGINGHAVIEKGLAHTENLKMRGLNATVLMAGKADIVNETQDLHVVVIPVVNAGAASVVYGLAVNPVIGLGTFLAQLFLREPLAKAFTFEYGLTGSWTEPVVKKLEGGLSHSASSAETSKTGRGE</sequence>
<protein>
    <submittedName>
        <fullName evidence="2">TIGR02099 family protein</fullName>
    </submittedName>
</protein>
<feature type="non-terminal residue" evidence="2">
    <location>
        <position position="1"/>
    </location>
</feature>
<dbReference type="PANTHER" id="PTHR38690">
    <property type="entry name" value="PROTEASE-RELATED"/>
    <property type="match status" value="1"/>
</dbReference>
<dbReference type="InterPro" id="IPR011836">
    <property type="entry name" value="YhdP"/>
</dbReference>
<reference evidence="2" key="1">
    <citation type="submission" date="2021-04" db="EMBL/GenBank/DDBJ databases">
        <title>novel species isolated from subtropical streams in China.</title>
        <authorList>
            <person name="Lu H."/>
        </authorList>
    </citation>
    <scope>NUCLEOTIDE SEQUENCE</scope>
    <source>
        <strain evidence="2">LFS511W</strain>
    </source>
</reference>
<feature type="domain" description="YhdP central" evidence="1">
    <location>
        <begin position="1"/>
        <end position="131"/>
    </location>
</feature>
<evidence type="ECO:0000259" key="1">
    <source>
        <dbReference type="Pfam" id="PF13116"/>
    </source>
</evidence>
<evidence type="ECO:0000313" key="2">
    <source>
        <dbReference type="EMBL" id="MBR7784291.1"/>
    </source>
</evidence>
<dbReference type="AlphaFoldDB" id="A0A941DUJ2"/>
<comment type="caution">
    <text evidence="2">The sequence shown here is derived from an EMBL/GenBank/DDBJ whole genome shotgun (WGS) entry which is preliminary data.</text>
</comment>
<keyword evidence="3" id="KW-1185">Reference proteome</keyword>
<dbReference type="Proteomes" id="UP000680067">
    <property type="component" value="Unassembled WGS sequence"/>
</dbReference>
<name>A0A941DUJ2_9BURK</name>
<accession>A0A941DUJ2</accession>
<dbReference type="Pfam" id="PF13116">
    <property type="entry name" value="YhdP"/>
    <property type="match status" value="1"/>
</dbReference>
<dbReference type="PANTHER" id="PTHR38690:SF1">
    <property type="entry name" value="PROTEASE"/>
    <property type="match status" value="1"/>
</dbReference>
<gene>
    <name evidence="2" type="ORF">KDM89_19350</name>
</gene>
<dbReference type="EMBL" id="JAGSPN010000070">
    <property type="protein sequence ID" value="MBR7784291.1"/>
    <property type="molecule type" value="Genomic_DNA"/>
</dbReference>